<evidence type="ECO:0000259" key="4">
    <source>
        <dbReference type="SMART" id="SM00382"/>
    </source>
</evidence>
<dbReference type="EMBL" id="JASZ02000002">
    <property type="protein sequence ID" value="OWK99209.1"/>
    <property type="molecule type" value="Genomic_DNA"/>
</dbReference>
<name>A0A246BCV3_9FLAO</name>
<dbReference type="InterPro" id="IPR003593">
    <property type="entry name" value="AAA+_ATPase"/>
</dbReference>
<evidence type="ECO:0000256" key="1">
    <source>
        <dbReference type="ARBA" id="ARBA00006354"/>
    </source>
</evidence>
<dbReference type="InterPro" id="IPR000523">
    <property type="entry name" value="Mg_chelatse_chII-like_cat_dom"/>
</dbReference>
<protein>
    <submittedName>
        <fullName evidence="5">Magnesium chelatase</fullName>
    </submittedName>
</protein>
<reference evidence="5 6" key="1">
    <citation type="submission" date="2017-05" db="EMBL/GenBank/DDBJ databases">
        <title>Genome of Chryseobacterium haifense.</title>
        <authorList>
            <person name="Newman J.D."/>
        </authorList>
    </citation>
    <scope>NUCLEOTIDE SEQUENCE [LARGE SCALE GENOMIC DNA]</scope>
    <source>
        <strain evidence="5 6">DSM 19056</strain>
    </source>
</reference>
<dbReference type="AlphaFoldDB" id="A0A246BCV3"/>
<dbReference type="GO" id="GO:0015995">
    <property type="term" value="P:chlorophyll biosynthetic process"/>
    <property type="evidence" value="ECO:0007669"/>
    <property type="project" value="TreeGrafter"/>
</dbReference>
<organism evidence="5 6">
    <name type="scientific">Kaistella haifensis DSM 19056</name>
    <dbReference type="NCBI Taxonomy" id="1450526"/>
    <lineage>
        <taxon>Bacteria</taxon>
        <taxon>Pseudomonadati</taxon>
        <taxon>Bacteroidota</taxon>
        <taxon>Flavobacteriia</taxon>
        <taxon>Flavobacteriales</taxon>
        <taxon>Weeksellaceae</taxon>
        <taxon>Chryseobacterium group</taxon>
        <taxon>Kaistella</taxon>
    </lineage>
</organism>
<evidence type="ECO:0000256" key="2">
    <source>
        <dbReference type="ARBA" id="ARBA00022741"/>
    </source>
</evidence>
<dbReference type="PRINTS" id="PR01657">
    <property type="entry name" value="MCMFAMILY"/>
</dbReference>
<dbReference type="Pfam" id="PF12987">
    <property type="entry name" value="DUF3871"/>
    <property type="match status" value="1"/>
</dbReference>
<keyword evidence="3" id="KW-0067">ATP-binding</keyword>
<dbReference type="Pfam" id="PF01078">
    <property type="entry name" value="Mg_chelatase"/>
    <property type="match status" value="1"/>
</dbReference>
<dbReference type="PANTHER" id="PTHR32039">
    <property type="entry name" value="MAGNESIUM-CHELATASE SUBUNIT CHLI"/>
    <property type="match status" value="1"/>
</dbReference>
<dbReference type="NCBIfam" id="TIGR00368">
    <property type="entry name" value="YifB family Mg chelatase-like AAA ATPase"/>
    <property type="match status" value="1"/>
</dbReference>
<dbReference type="InterPro" id="IPR001208">
    <property type="entry name" value="MCM_dom"/>
</dbReference>
<dbReference type="SUPFAM" id="SSF52540">
    <property type="entry name" value="P-loop containing nucleoside triphosphate hydrolases"/>
    <property type="match status" value="1"/>
</dbReference>
<accession>A0A246BCV3</accession>
<dbReference type="GO" id="GO:0003677">
    <property type="term" value="F:DNA binding"/>
    <property type="evidence" value="ECO:0007669"/>
    <property type="project" value="InterPro"/>
</dbReference>
<evidence type="ECO:0000313" key="6">
    <source>
        <dbReference type="Proteomes" id="UP000197587"/>
    </source>
</evidence>
<proteinExistence type="inferred from homology"/>
<comment type="similarity">
    <text evidence="1">Belongs to the Mg-chelatase subunits D/I family. ComM subfamily.</text>
</comment>
<dbReference type="InterPro" id="IPR024353">
    <property type="entry name" value="DUF3871"/>
</dbReference>
<comment type="caution">
    <text evidence="5">The sequence shown here is derived from an EMBL/GenBank/DDBJ whole genome shotgun (WGS) entry which is preliminary data.</text>
</comment>
<dbReference type="InterPro" id="IPR027417">
    <property type="entry name" value="P-loop_NTPase"/>
</dbReference>
<keyword evidence="6" id="KW-1185">Reference proteome</keyword>
<keyword evidence="2" id="KW-0547">Nucleotide-binding</keyword>
<gene>
    <name evidence="5" type="ORF">AP75_01610</name>
</gene>
<dbReference type="PANTHER" id="PTHR32039:SF7">
    <property type="entry name" value="COMPETENCE PROTEIN COMM"/>
    <property type="match status" value="1"/>
</dbReference>
<dbReference type="InterPro" id="IPR014721">
    <property type="entry name" value="Ribsml_uS5_D2-typ_fold_subgr"/>
</dbReference>
<dbReference type="SUPFAM" id="SSF54211">
    <property type="entry name" value="Ribosomal protein S5 domain 2-like"/>
    <property type="match status" value="1"/>
</dbReference>
<sequence length="730" mass="82229">MEDQKFSNINTLSESEISEIQSFPRLRSVRDIFLEDKVDDSIITSIRDDNDPEKAVITKDMIPFSFTREKEIEPINSNKVSSSKDSPFIIANTVDVTLPHLQNECIIPVFSKDNEKTIAHQEFIETVMNAISKEFPYQSISMPEIRVSHQIKGRTPDAIHLNVKDLLEHQKTIYYERMAFLIKIPGIHRNVRLFFFKKFFLLKAFIPKIFTNFILKHKIMLVKIYGSAIHGVSAQTITIEVNVDTSGVGYHLVGLPDNAIKESSYRISAALKNVGYKIPGKKITINMAPADLRKEGSAYDLSIALGILAASGQITAENIGEYIIMGELSLDGGLLPIKGVLPIAIKAREEGFKGIILPKQNIREAAIVDQLEVYGIENIKEVIDFFNEGIPLERTTIDTRKEFQEKINFFSTDFSEVKGQETAKRAMEVAAAGGHNIILIGPPGSGKTMLAKRVPSILPPLTLKEALETTKIHSVAGKIGTETSLMTVRPFRSPHHTISDVALVGGGSYPQPGEISLAHNGVLFLDEMPEFKRTVLEVMRQPLEDREVTISRAKFTVNYPASFMLVASMNPSPSGYFPDDPNNTSSQFEMQRYMNKLSGPLLDRIDIHIEVQKVEFDQLTDKRKGEKSEEIRARVLKAREIQSKRYQDSEIHYNAQMGPKEIEKYCELDDASQSLIKTAMEKLNLSARAYDRILKVARTIADLELQERLNAAHISEAIQYRSLDREFWNV</sequence>
<feature type="domain" description="AAA+ ATPase" evidence="4">
    <location>
        <begin position="433"/>
        <end position="615"/>
    </location>
</feature>
<evidence type="ECO:0000313" key="5">
    <source>
        <dbReference type="EMBL" id="OWK99209.1"/>
    </source>
</evidence>
<dbReference type="Gene3D" id="3.40.50.300">
    <property type="entry name" value="P-loop containing nucleotide triphosphate hydrolases"/>
    <property type="match status" value="1"/>
</dbReference>
<dbReference type="InterPro" id="IPR025158">
    <property type="entry name" value="Mg_chelat-rel_C"/>
</dbReference>
<dbReference type="InterPro" id="IPR045006">
    <property type="entry name" value="CHLI-like"/>
</dbReference>
<dbReference type="SMART" id="SM00382">
    <property type="entry name" value="AAA"/>
    <property type="match status" value="1"/>
</dbReference>
<dbReference type="InterPro" id="IPR020568">
    <property type="entry name" value="Ribosomal_Su5_D2-typ_SF"/>
</dbReference>
<dbReference type="Gene3D" id="3.30.230.10">
    <property type="match status" value="1"/>
</dbReference>
<dbReference type="Proteomes" id="UP000197587">
    <property type="component" value="Unassembled WGS sequence"/>
</dbReference>
<evidence type="ECO:0000256" key="3">
    <source>
        <dbReference type="ARBA" id="ARBA00022840"/>
    </source>
</evidence>
<dbReference type="Pfam" id="PF13335">
    <property type="entry name" value="Mg_chelatase_C"/>
    <property type="match status" value="1"/>
</dbReference>
<dbReference type="InterPro" id="IPR004482">
    <property type="entry name" value="Mg_chelat-rel"/>
</dbReference>
<dbReference type="GO" id="GO:0005524">
    <property type="term" value="F:ATP binding"/>
    <property type="evidence" value="ECO:0007669"/>
    <property type="project" value="UniProtKB-KW"/>
</dbReference>
<dbReference type="Pfam" id="PF13541">
    <property type="entry name" value="ChlI"/>
    <property type="match status" value="1"/>
</dbReference>